<keyword evidence="9" id="KW-1185">Reference proteome</keyword>
<proteinExistence type="predicted"/>
<evidence type="ECO:0000256" key="3">
    <source>
        <dbReference type="ARBA" id="ARBA00022729"/>
    </source>
</evidence>
<evidence type="ECO:0000256" key="5">
    <source>
        <dbReference type="ARBA" id="ARBA00023237"/>
    </source>
</evidence>
<accession>A0A7W9SMF4</accession>
<dbReference type="Proteomes" id="UP000520814">
    <property type="component" value="Unassembled WGS sequence"/>
</dbReference>
<evidence type="ECO:0000256" key="6">
    <source>
        <dbReference type="SAM" id="SignalP"/>
    </source>
</evidence>
<dbReference type="AlphaFoldDB" id="A0A7W9SMF4"/>
<evidence type="ECO:0000256" key="4">
    <source>
        <dbReference type="ARBA" id="ARBA00023136"/>
    </source>
</evidence>
<sequence>MHGSHLLLFSGLLGAAPALAQAQDAPRLTRIETAGVSVLPASLIAETARTVLKDKSLTPDTLRSAFEAIRALYLQRGYPLAQVVNYQLTPDGALTLTVAEGRIRRIVVEGIHHTRPFVVREALTLREGMVYRTDTVQQDKGRLGRLGIFSEVVVTGRLPEENEIADTDSLGQVDLVVRVKEAQTSNVAATVGYGDQSGLVGFVNLTDANLFGTAQQLSAQWQRFGRVFLDNNGFLVQEDPRTAFDITLQRPSLGPKSLAYGVSIYDQNTIFLPTFGTPVETLRSYERRKGGKLQVGRPLGGVWSAALTARHDSVGYDPVPSRLDPPVDALSRARATVGAVGFTVATDTRDRLDSPRIGSLNRLTFESAGSVLGGNRTFTQTSLDLRRYSPLALPKKPGSVFAARLLGGTSTGDVPLSEQYFLGGFDLLRGYEFFSVRGDKMLLGSAEVRIPLGADTTGVAFVDIGNAWLPGQSVSAGGLKTGGGIGLRFQSPVGPIRLDLALGNRSRTYVSLGQSF</sequence>
<gene>
    <name evidence="8" type="ORF">HNQ39_000286</name>
</gene>
<reference evidence="8 9" key="1">
    <citation type="submission" date="2020-08" db="EMBL/GenBank/DDBJ databases">
        <title>Genomic Encyclopedia of Type Strains, Phase IV (KMG-IV): sequencing the most valuable type-strain genomes for metagenomic binning, comparative biology and taxonomic classification.</title>
        <authorList>
            <person name="Goeker M."/>
        </authorList>
    </citation>
    <scope>NUCLEOTIDE SEQUENCE [LARGE SCALE GENOMIC DNA]</scope>
    <source>
        <strain evidence="8 9">DSM 23562</strain>
    </source>
</reference>
<organism evidence="8 9">
    <name type="scientific">Armatimonas rosea</name>
    <dbReference type="NCBI Taxonomy" id="685828"/>
    <lineage>
        <taxon>Bacteria</taxon>
        <taxon>Bacillati</taxon>
        <taxon>Armatimonadota</taxon>
        <taxon>Armatimonadia</taxon>
        <taxon>Armatimonadales</taxon>
        <taxon>Armatimonadaceae</taxon>
        <taxon>Armatimonas</taxon>
    </lineage>
</organism>
<dbReference type="InterPro" id="IPR039910">
    <property type="entry name" value="D15-like"/>
</dbReference>
<feature type="domain" description="POTRA" evidence="7">
    <location>
        <begin position="101"/>
        <end position="182"/>
    </location>
</feature>
<evidence type="ECO:0000256" key="2">
    <source>
        <dbReference type="ARBA" id="ARBA00022692"/>
    </source>
</evidence>
<feature type="chain" id="PRO_5030845645" evidence="6">
    <location>
        <begin position="21"/>
        <end position="516"/>
    </location>
</feature>
<dbReference type="Gene3D" id="3.10.20.310">
    <property type="entry name" value="membrane protein fhac"/>
    <property type="match status" value="2"/>
</dbReference>
<evidence type="ECO:0000313" key="9">
    <source>
        <dbReference type="Proteomes" id="UP000520814"/>
    </source>
</evidence>
<evidence type="ECO:0000259" key="7">
    <source>
        <dbReference type="PROSITE" id="PS51779"/>
    </source>
</evidence>
<comment type="caution">
    <text evidence="8">The sequence shown here is derived from an EMBL/GenBank/DDBJ whole genome shotgun (WGS) entry which is preliminary data.</text>
</comment>
<keyword evidence="3 6" id="KW-0732">Signal</keyword>
<keyword evidence="2" id="KW-0812">Transmembrane</keyword>
<dbReference type="Pfam" id="PF07244">
    <property type="entry name" value="POTRA"/>
    <property type="match status" value="1"/>
</dbReference>
<dbReference type="InterPro" id="IPR013686">
    <property type="entry name" value="Polypept-transport_assoc_ShlB"/>
</dbReference>
<dbReference type="Pfam" id="PF01103">
    <property type="entry name" value="Omp85"/>
    <property type="match status" value="1"/>
</dbReference>
<evidence type="ECO:0000313" key="8">
    <source>
        <dbReference type="EMBL" id="MBB6048524.1"/>
    </source>
</evidence>
<evidence type="ECO:0000256" key="1">
    <source>
        <dbReference type="ARBA" id="ARBA00004370"/>
    </source>
</evidence>
<dbReference type="RefSeq" id="WP_184192166.1">
    <property type="nucleotide sequence ID" value="NZ_JACHGW010000001.1"/>
</dbReference>
<dbReference type="Pfam" id="PF08479">
    <property type="entry name" value="POTRA_2"/>
    <property type="match status" value="1"/>
</dbReference>
<dbReference type="InterPro" id="IPR034746">
    <property type="entry name" value="POTRA"/>
</dbReference>
<feature type="signal peptide" evidence="6">
    <location>
        <begin position="1"/>
        <end position="20"/>
    </location>
</feature>
<dbReference type="PROSITE" id="PS51779">
    <property type="entry name" value="POTRA"/>
    <property type="match status" value="1"/>
</dbReference>
<dbReference type="PANTHER" id="PTHR12815">
    <property type="entry name" value="SORTING AND ASSEMBLY MACHINERY SAMM50 PROTEIN FAMILY MEMBER"/>
    <property type="match status" value="1"/>
</dbReference>
<dbReference type="Gene3D" id="2.40.160.50">
    <property type="entry name" value="membrane protein fhac: a member of the omp85/tpsb transporter family"/>
    <property type="match status" value="1"/>
</dbReference>
<keyword evidence="4" id="KW-0472">Membrane</keyword>
<protein>
    <submittedName>
        <fullName evidence="8">Outer membrane protein insertion porin family</fullName>
    </submittedName>
</protein>
<dbReference type="InterPro" id="IPR000184">
    <property type="entry name" value="Bac_surfAg_D15"/>
</dbReference>
<dbReference type="GO" id="GO:0019867">
    <property type="term" value="C:outer membrane"/>
    <property type="evidence" value="ECO:0007669"/>
    <property type="project" value="InterPro"/>
</dbReference>
<dbReference type="EMBL" id="JACHGW010000001">
    <property type="protein sequence ID" value="MBB6048524.1"/>
    <property type="molecule type" value="Genomic_DNA"/>
</dbReference>
<name>A0A7W9SMF4_ARMRO</name>
<dbReference type="PANTHER" id="PTHR12815:SF47">
    <property type="entry name" value="TRANSLOCATION AND ASSEMBLY MODULE SUBUNIT TAMA"/>
    <property type="match status" value="1"/>
</dbReference>
<dbReference type="InterPro" id="IPR010827">
    <property type="entry name" value="BamA/TamA_POTRA"/>
</dbReference>
<keyword evidence="5" id="KW-0998">Cell outer membrane</keyword>
<comment type="subcellular location">
    <subcellularLocation>
        <location evidence="1">Membrane</location>
    </subcellularLocation>
</comment>